<dbReference type="InterPro" id="IPR029069">
    <property type="entry name" value="HotDog_dom_sf"/>
</dbReference>
<dbReference type="InterPro" id="IPR006684">
    <property type="entry name" value="YbgC/YbaW"/>
</dbReference>
<comment type="similarity">
    <text evidence="1">Belongs to the 4-hydroxybenzoyl-CoA thioesterase family.</text>
</comment>
<reference evidence="4 5" key="1">
    <citation type="submission" date="2024-06" db="EMBL/GenBank/DDBJ databases">
        <title>Sorghum-associated microbial communities from plants grown in Nebraska, USA.</title>
        <authorList>
            <person name="Schachtman D."/>
        </authorList>
    </citation>
    <scope>NUCLEOTIDE SEQUENCE [LARGE SCALE GENOMIC DNA]</scope>
    <source>
        <strain evidence="4 5">2709</strain>
    </source>
</reference>
<dbReference type="SUPFAM" id="SSF54637">
    <property type="entry name" value="Thioesterase/thiol ester dehydrase-isomerase"/>
    <property type="match status" value="1"/>
</dbReference>
<evidence type="ECO:0000256" key="2">
    <source>
        <dbReference type="ARBA" id="ARBA00022801"/>
    </source>
</evidence>
<accession>A0ABV2Q407</accession>
<dbReference type="PANTHER" id="PTHR31793:SF27">
    <property type="entry name" value="NOVEL THIOESTERASE SUPERFAMILY DOMAIN AND SAPOSIN A-TYPE DOMAIN CONTAINING PROTEIN (0610012H03RIK)"/>
    <property type="match status" value="1"/>
</dbReference>
<comment type="caution">
    <text evidence="4">The sequence shown here is derived from an EMBL/GenBank/DDBJ whole genome shotgun (WGS) entry which is preliminary data.</text>
</comment>
<dbReference type="Pfam" id="PF13673">
    <property type="entry name" value="Acetyltransf_10"/>
    <property type="match status" value="1"/>
</dbReference>
<proteinExistence type="inferred from homology"/>
<dbReference type="PROSITE" id="PS51186">
    <property type="entry name" value="GNAT"/>
    <property type="match status" value="1"/>
</dbReference>
<evidence type="ECO:0000256" key="1">
    <source>
        <dbReference type="ARBA" id="ARBA00005953"/>
    </source>
</evidence>
<dbReference type="Gene3D" id="3.10.129.10">
    <property type="entry name" value="Hotdog Thioesterase"/>
    <property type="match status" value="1"/>
</dbReference>
<organism evidence="4 5">
    <name type="scientific">Ottowia thiooxydans</name>
    <dbReference type="NCBI Taxonomy" id="219182"/>
    <lineage>
        <taxon>Bacteria</taxon>
        <taxon>Pseudomonadati</taxon>
        <taxon>Pseudomonadota</taxon>
        <taxon>Betaproteobacteria</taxon>
        <taxon>Burkholderiales</taxon>
        <taxon>Comamonadaceae</taxon>
        <taxon>Ottowia</taxon>
    </lineage>
</organism>
<dbReference type="EMBL" id="JBEPSH010000001">
    <property type="protein sequence ID" value="MET4575553.1"/>
    <property type="molecule type" value="Genomic_DNA"/>
</dbReference>
<feature type="domain" description="N-acetyltransferase" evidence="3">
    <location>
        <begin position="143"/>
        <end position="288"/>
    </location>
</feature>
<dbReference type="NCBIfam" id="TIGR00051">
    <property type="entry name" value="YbgC/FadM family acyl-CoA thioesterase"/>
    <property type="match status" value="1"/>
</dbReference>
<sequence>MPMNRHDFRFFDHLRVRWAEVDMQKIVFNAHYLMYFDTAVTGYWRALAMPYAQAMEQLGGDLYVRKASIEFHASARWDDRLDIGMRCSRVGNSSITISGAIFRGDQLLITGELIYVFADPATQTSRSVPTALRQLLDDFEAGKHMLDVQTGDWSGLGQAAATVRTEVFVNEQGISSEDEWDGADPTAVHALVRNHLGQALGTGRLLQDSPGVSRIGRMAVLQSVRGAGVGQAVMNALEQVARARGDREVILGAQCSAEPFYRSLGYTRRGDPYEEVGIPHVYMGRQLN</sequence>
<evidence type="ECO:0000259" key="3">
    <source>
        <dbReference type="PROSITE" id="PS51186"/>
    </source>
</evidence>
<evidence type="ECO:0000313" key="4">
    <source>
        <dbReference type="EMBL" id="MET4575553.1"/>
    </source>
</evidence>
<protein>
    <submittedName>
        <fullName evidence="4">YbgC/YbaW family acyl-CoA thioester hydrolase</fullName>
    </submittedName>
</protein>
<dbReference type="GO" id="GO:0016787">
    <property type="term" value="F:hydrolase activity"/>
    <property type="evidence" value="ECO:0007669"/>
    <property type="project" value="UniProtKB-KW"/>
</dbReference>
<dbReference type="Gene3D" id="3.40.630.30">
    <property type="match status" value="1"/>
</dbReference>
<keyword evidence="2 4" id="KW-0378">Hydrolase</keyword>
<dbReference type="Proteomes" id="UP001549320">
    <property type="component" value="Unassembled WGS sequence"/>
</dbReference>
<dbReference type="InterPro" id="IPR016181">
    <property type="entry name" value="Acyl_CoA_acyltransferase"/>
</dbReference>
<dbReference type="Pfam" id="PF03061">
    <property type="entry name" value="4HBT"/>
    <property type="match status" value="1"/>
</dbReference>
<dbReference type="SUPFAM" id="SSF55729">
    <property type="entry name" value="Acyl-CoA N-acyltransferases (Nat)"/>
    <property type="match status" value="1"/>
</dbReference>
<dbReference type="InterPro" id="IPR006683">
    <property type="entry name" value="Thioestr_dom"/>
</dbReference>
<dbReference type="CDD" id="cd04301">
    <property type="entry name" value="NAT_SF"/>
    <property type="match status" value="1"/>
</dbReference>
<dbReference type="InterPro" id="IPR050563">
    <property type="entry name" value="4-hydroxybenzoyl-CoA_TE"/>
</dbReference>
<dbReference type="InterPro" id="IPR000182">
    <property type="entry name" value="GNAT_dom"/>
</dbReference>
<keyword evidence="5" id="KW-1185">Reference proteome</keyword>
<gene>
    <name evidence="4" type="ORF">ABIE13_000650</name>
</gene>
<dbReference type="PANTHER" id="PTHR31793">
    <property type="entry name" value="4-HYDROXYBENZOYL-COA THIOESTERASE FAMILY MEMBER"/>
    <property type="match status" value="1"/>
</dbReference>
<name>A0ABV2Q407_9BURK</name>
<dbReference type="CDD" id="cd00586">
    <property type="entry name" value="4HBT"/>
    <property type="match status" value="1"/>
</dbReference>
<evidence type="ECO:0000313" key="5">
    <source>
        <dbReference type="Proteomes" id="UP001549320"/>
    </source>
</evidence>